<name>A0AAE3GK19_9PSEU</name>
<organism evidence="2 3">
    <name type="scientific">Goodfellowiella coeruleoviolacea</name>
    <dbReference type="NCBI Taxonomy" id="334858"/>
    <lineage>
        <taxon>Bacteria</taxon>
        <taxon>Bacillati</taxon>
        <taxon>Actinomycetota</taxon>
        <taxon>Actinomycetes</taxon>
        <taxon>Pseudonocardiales</taxon>
        <taxon>Pseudonocardiaceae</taxon>
        <taxon>Goodfellowiella</taxon>
    </lineage>
</organism>
<feature type="compositionally biased region" description="Basic residues" evidence="1">
    <location>
        <begin position="79"/>
        <end position="94"/>
    </location>
</feature>
<evidence type="ECO:0000313" key="3">
    <source>
        <dbReference type="Proteomes" id="UP001206128"/>
    </source>
</evidence>
<reference evidence="2" key="1">
    <citation type="submission" date="2022-06" db="EMBL/GenBank/DDBJ databases">
        <title>Genomic Encyclopedia of Archaeal and Bacterial Type Strains, Phase II (KMG-II): from individual species to whole genera.</title>
        <authorList>
            <person name="Goeker M."/>
        </authorList>
    </citation>
    <scope>NUCLEOTIDE SEQUENCE</scope>
    <source>
        <strain evidence="2">DSM 43935</strain>
    </source>
</reference>
<sequence>MRPVTGAPVVAAQLAAPYRVLLGQIVELTLAGLDNARIAEIATQSAGGVRSPGAVTRELRGALEPATGGAVRPPEPARPRTRLAGARRRARMGR</sequence>
<feature type="region of interest" description="Disordered" evidence="1">
    <location>
        <begin position="65"/>
        <end position="94"/>
    </location>
</feature>
<keyword evidence="3" id="KW-1185">Reference proteome</keyword>
<proteinExistence type="predicted"/>
<dbReference type="AlphaFoldDB" id="A0AAE3GK19"/>
<comment type="caution">
    <text evidence="2">The sequence shown here is derived from an EMBL/GenBank/DDBJ whole genome shotgun (WGS) entry which is preliminary data.</text>
</comment>
<dbReference type="EMBL" id="JAMTCK010000019">
    <property type="protein sequence ID" value="MCP2169630.1"/>
    <property type="molecule type" value="Genomic_DNA"/>
</dbReference>
<evidence type="ECO:0000313" key="2">
    <source>
        <dbReference type="EMBL" id="MCP2169630.1"/>
    </source>
</evidence>
<protein>
    <submittedName>
        <fullName evidence="2">Uncharacterized protein</fullName>
    </submittedName>
</protein>
<gene>
    <name evidence="2" type="ORF">LX83_006516</name>
</gene>
<accession>A0AAE3GK19</accession>
<dbReference type="Proteomes" id="UP001206128">
    <property type="component" value="Unassembled WGS sequence"/>
</dbReference>
<evidence type="ECO:0000256" key="1">
    <source>
        <dbReference type="SAM" id="MobiDB-lite"/>
    </source>
</evidence>